<feature type="compositionally biased region" description="Acidic residues" evidence="1">
    <location>
        <begin position="460"/>
        <end position="477"/>
    </location>
</feature>
<dbReference type="OrthoDB" id="205746at2759"/>
<dbReference type="EMBL" id="CAKKNE010000002">
    <property type="protein sequence ID" value="CAH0368187.1"/>
    <property type="molecule type" value="Genomic_DNA"/>
</dbReference>
<proteinExistence type="predicted"/>
<evidence type="ECO:0000313" key="3">
    <source>
        <dbReference type="EMBL" id="CAH0368187.1"/>
    </source>
</evidence>
<evidence type="ECO:0000313" key="4">
    <source>
        <dbReference type="Proteomes" id="UP000789595"/>
    </source>
</evidence>
<evidence type="ECO:0000256" key="1">
    <source>
        <dbReference type="SAM" id="MobiDB-lite"/>
    </source>
</evidence>
<feature type="non-terminal residue" evidence="3">
    <location>
        <position position="477"/>
    </location>
</feature>
<reference evidence="3" key="1">
    <citation type="submission" date="2021-11" db="EMBL/GenBank/DDBJ databases">
        <authorList>
            <consortium name="Genoscope - CEA"/>
            <person name="William W."/>
        </authorList>
    </citation>
    <scope>NUCLEOTIDE SEQUENCE</scope>
</reference>
<dbReference type="Gene3D" id="2.130.10.10">
    <property type="entry name" value="YVTN repeat-like/Quinoprotein amine dehydrogenase"/>
    <property type="match status" value="2"/>
</dbReference>
<dbReference type="Proteomes" id="UP000789595">
    <property type="component" value="Unassembled WGS sequence"/>
</dbReference>
<keyword evidence="2" id="KW-1133">Transmembrane helix</keyword>
<dbReference type="PANTHER" id="PTHR47197:SF3">
    <property type="entry name" value="DIHYDRO-HEME D1 DEHYDROGENASE"/>
    <property type="match status" value="1"/>
</dbReference>
<gene>
    <name evidence="3" type="ORF">PECAL_2P12420</name>
</gene>
<dbReference type="InterPro" id="IPR051200">
    <property type="entry name" value="Host-pathogen_enzymatic-act"/>
</dbReference>
<feature type="non-terminal residue" evidence="3">
    <location>
        <position position="1"/>
    </location>
</feature>
<dbReference type="SUPFAM" id="SSF75011">
    <property type="entry name" value="3-carboxy-cis,cis-mucoante lactonizing enzyme"/>
    <property type="match status" value="1"/>
</dbReference>
<dbReference type="PANTHER" id="PTHR47197">
    <property type="entry name" value="PROTEIN NIRF"/>
    <property type="match status" value="1"/>
</dbReference>
<keyword evidence="4" id="KW-1185">Reference proteome</keyword>
<comment type="caution">
    <text evidence="3">The sequence shown here is derived from an EMBL/GenBank/DDBJ whole genome shotgun (WGS) entry which is preliminary data.</text>
</comment>
<accession>A0A8J2SJ32</accession>
<feature type="region of interest" description="Disordered" evidence="1">
    <location>
        <begin position="455"/>
        <end position="477"/>
    </location>
</feature>
<evidence type="ECO:0000256" key="2">
    <source>
        <dbReference type="SAM" id="Phobius"/>
    </source>
</evidence>
<feature type="transmembrane region" description="Helical" evidence="2">
    <location>
        <begin position="401"/>
        <end position="423"/>
    </location>
</feature>
<organism evidence="3 4">
    <name type="scientific">Pelagomonas calceolata</name>
    <dbReference type="NCBI Taxonomy" id="35677"/>
    <lineage>
        <taxon>Eukaryota</taxon>
        <taxon>Sar</taxon>
        <taxon>Stramenopiles</taxon>
        <taxon>Ochrophyta</taxon>
        <taxon>Pelagophyceae</taxon>
        <taxon>Pelagomonadales</taxon>
        <taxon>Pelagomonadaceae</taxon>
        <taxon>Pelagomonas</taxon>
    </lineage>
</organism>
<keyword evidence="2" id="KW-0812">Transmembrane</keyword>
<keyword evidence="2" id="KW-0472">Membrane</keyword>
<dbReference type="InterPro" id="IPR015943">
    <property type="entry name" value="WD40/YVTN_repeat-like_dom_sf"/>
</dbReference>
<protein>
    <submittedName>
        <fullName evidence="3">Uncharacterized protein</fullName>
    </submittedName>
</protein>
<name>A0A8J2SJ32_9STRA</name>
<sequence>SKKTAESDAETMGRCRCCLLVAASLLTTAAAAAFGWFYVWQVLYAPYLQGARDIVYDAARERVIVSALHSNVIAVVDVATPSKPRTLGWRADDAFTNAHGFAYDHGSATAYVASYGRGSLAKVDLRNPARDKLPVVATLENDELYSATHASYDAARNLVFVTAAGSHDLGEDADVLRGGHDLLVVDAATMRRTGLLTDWGAGAEPAYPVYCVYDAARALLFASNDARNRLEVVDVGDAARPAVVGEVAAVPELAYVSQLALDAPSNLIIAASQKGDSVAVVDVADAANPKILGSLTSDALDGATGVAYDAARRLAYVASEFAGTLSVVNVTDRATPVIVAGVAHDALRGGEAVAFDAARRRVFVASRTSACLVEADVRDAAAPTVVAALCTPRTPADAVKVVAMVAGSLLFFLLALWLAAAACSRKRYARQGYGQVDTFDEDGYDLGDFELGRLETKDEYCDDDDDDDDDGEGLPQV</sequence>
<dbReference type="AlphaFoldDB" id="A0A8J2SJ32"/>